<organism evidence="2 3">
    <name type="scientific">Sphingomonas insulae</name>
    <dbReference type="NCBI Taxonomy" id="424800"/>
    <lineage>
        <taxon>Bacteria</taxon>
        <taxon>Pseudomonadati</taxon>
        <taxon>Pseudomonadota</taxon>
        <taxon>Alphaproteobacteria</taxon>
        <taxon>Sphingomonadales</taxon>
        <taxon>Sphingomonadaceae</taxon>
        <taxon>Sphingomonas</taxon>
    </lineage>
</organism>
<name>A0ABN1HPH9_9SPHN</name>
<feature type="transmembrane region" description="Helical" evidence="1">
    <location>
        <begin position="229"/>
        <end position="247"/>
    </location>
</feature>
<reference evidence="3" key="1">
    <citation type="journal article" date="2019" name="Int. J. Syst. Evol. Microbiol.">
        <title>The Global Catalogue of Microorganisms (GCM) 10K type strain sequencing project: providing services to taxonomists for standard genome sequencing and annotation.</title>
        <authorList>
            <consortium name="The Broad Institute Genomics Platform"/>
            <consortium name="The Broad Institute Genome Sequencing Center for Infectious Disease"/>
            <person name="Wu L."/>
            <person name="Ma J."/>
        </authorList>
    </citation>
    <scope>NUCLEOTIDE SEQUENCE [LARGE SCALE GENOMIC DNA]</scope>
    <source>
        <strain evidence="3">JCM 14603</strain>
    </source>
</reference>
<feature type="transmembrane region" description="Helical" evidence="1">
    <location>
        <begin position="392"/>
        <end position="408"/>
    </location>
</feature>
<evidence type="ECO:0000313" key="3">
    <source>
        <dbReference type="Proteomes" id="UP001500238"/>
    </source>
</evidence>
<feature type="transmembrane region" description="Helical" evidence="1">
    <location>
        <begin position="6"/>
        <end position="23"/>
    </location>
</feature>
<evidence type="ECO:0000313" key="2">
    <source>
        <dbReference type="EMBL" id="GAA0661680.1"/>
    </source>
</evidence>
<dbReference type="EMBL" id="BAAAES010000005">
    <property type="protein sequence ID" value="GAA0661680.1"/>
    <property type="molecule type" value="Genomic_DNA"/>
</dbReference>
<feature type="transmembrane region" description="Helical" evidence="1">
    <location>
        <begin position="67"/>
        <end position="88"/>
    </location>
</feature>
<dbReference type="Proteomes" id="UP001500238">
    <property type="component" value="Unassembled WGS sequence"/>
</dbReference>
<feature type="transmembrane region" description="Helical" evidence="1">
    <location>
        <begin position="337"/>
        <end position="357"/>
    </location>
</feature>
<feature type="transmembrane region" description="Helical" evidence="1">
    <location>
        <begin position="35"/>
        <end position="55"/>
    </location>
</feature>
<comment type="caution">
    <text evidence="2">The sequence shown here is derived from an EMBL/GenBank/DDBJ whole genome shotgun (WGS) entry which is preliminary data.</text>
</comment>
<feature type="transmembrane region" description="Helical" evidence="1">
    <location>
        <begin position="153"/>
        <end position="175"/>
    </location>
</feature>
<feature type="transmembrane region" description="Helical" evidence="1">
    <location>
        <begin position="369"/>
        <end position="386"/>
    </location>
</feature>
<evidence type="ECO:0008006" key="4">
    <source>
        <dbReference type="Google" id="ProtNLM"/>
    </source>
</evidence>
<evidence type="ECO:0000256" key="1">
    <source>
        <dbReference type="SAM" id="Phobius"/>
    </source>
</evidence>
<keyword evidence="1" id="KW-0812">Transmembrane</keyword>
<feature type="transmembrane region" description="Helical" evidence="1">
    <location>
        <begin position="108"/>
        <end position="133"/>
    </location>
</feature>
<gene>
    <name evidence="2" type="ORF">GCM10009102_08120</name>
</gene>
<keyword evidence="3" id="KW-1185">Reference proteome</keyword>
<keyword evidence="1" id="KW-1133">Transmembrane helix</keyword>
<sequence length="423" mass="47713">MTNAFLMIGFWPIELLAIIWAVRRSGFLPFPHGTMLYLFTAQIVLALHAYGFLYYSFVRIFSTYAYIHHFSSMFLLQAIMLFSLCLLVPKSSISIGESVRTLKVKDSVFWIFIVVFYFCWLVTSLCIDWSIVWSNSIYLTMTDPEKALVINNGLTRLIFTLVGPFGLVGAAALSFTMCSGRLRLSLALIPIMTWSFFFALSAHSRGSAAYLILAGLIAAMFPRARVAAVGLMVVGFLTTLSVLWGRGSGNHGLASLPTYFSNIVAYYDVSGLDAVSNVYEGIFVTAEYFSRTFQFNNLYKILSFSPLVSFIDGYDTARDLYAIRLAAYVPNSAVSEVLSFGTPYAMLYFGVFLWSGYYSAKTLSKSPTLLTLGLNTLMFFGSYLQFAYDTRTNFRSFFYIGLICWFIIRRQRQMTSTMALRRP</sequence>
<protein>
    <recommendedName>
        <fullName evidence="4">Oligosaccharide repeat unit polymerase</fullName>
    </recommendedName>
</protein>
<proteinExistence type="predicted"/>
<accession>A0ABN1HPH9</accession>
<keyword evidence="1" id="KW-0472">Membrane</keyword>